<evidence type="ECO:0000313" key="8">
    <source>
        <dbReference type="Proteomes" id="UP000294947"/>
    </source>
</evidence>
<dbReference type="PANTHER" id="PTHR43775">
    <property type="entry name" value="FATTY ACID SYNTHASE"/>
    <property type="match status" value="1"/>
</dbReference>
<dbReference type="EMBL" id="SMKW01000028">
    <property type="protein sequence ID" value="TDD48823.1"/>
    <property type="molecule type" value="Genomic_DNA"/>
</dbReference>
<dbReference type="Gene3D" id="3.40.50.720">
    <property type="entry name" value="NAD(P)-binding Rossmann-like Domain"/>
    <property type="match status" value="1"/>
</dbReference>
<dbReference type="InterPro" id="IPR036736">
    <property type="entry name" value="ACP-like_sf"/>
</dbReference>
<dbReference type="SMART" id="SM00823">
    <property type="entry name" value="PKS_PP"/>
    <property type="match status" value="1"/>
</dbReference>
<dbReference type="SUPFAM" id="SSF47336">
    <property type="entry name" value="ACP-like"/>
    <property type="match status" value="1"/>
</dbReference>
<dbReference type="Pfam" id="PF00550">
    <property type="entry name" value="PP-binding"/>
    <property type="match status" value="1"/>
</dbReference>
<protein>
    <recommendedName>
        <fullName evidence="6">Carrier domain-containing protein</fullName>
    </recommendedName>
</protein>
<evidence type="ECO:0000259" key="6">
    <source>
        <dbReference type="PROSITE" id="PS50075"/>
    </source>
</evidence>
<sequence>MTQHLTHADQQRMANTGALPFGPEDGIRLFEEALGSSEPMLLPIKLDPKALRRHQAPASLAGRIPEQRRETQPRNTEPLTARLQGMPEQHQHRTVLEVVRMHAAAVLGHAGCDAIPADRPFLELGFDSLTSVELRNRLATATDLRLPTTLVFEHPTPHKMAAHLRAELIGGDGDATSVLSALSHLEDVLATIPLHADSRNEVVARLTALLGTHHGERVTADDAIDSASDEEIFELIDRDLEQS</sequence>
<evidence type="ECO:0000256" key="3">
    <source>
        <dbReference type="ARBA" id="ARBA00022679"/>
    </source>
</evidence>
<dbReference type="GO" id="GO:0004312">
    <property type="term" value="F:fatty acid synthase activity"/>
    <property type="evidence" value="ECO:0007669"/>
    <property type="project" value="TreeGrafter"/>
</dbReference>
<organism evidence="7 8">
    <name type="scientific">Saccharopolyspora elongata</name>
    <dbReference type="NCBI Taxonomy" id="2530387"/>
    <lineage>
        <taxon>Bacteria</taxon>
        <taxon>Bacillati</taxon>
        <taxon>Actinomycetota</taxon>
        <taxon>Actinomycetes</taxon>
        <taxon>Pseudonocardiales</taxon>
        <taxon>Pseudonocardiaceae</taxon>
        <taxon>Saccharopolyspora</taxon>
    </lineage>
</organism>
<evidence type="ECO:0000256" key="2">
    <source>
        <dbReference type="ARBA" id="ARBA00022553"/>
    </source>
</evidence>
<dbReference type="OrthoDB" id="9778690at2"/>
<dbReference type="AlphaFoldDB" id="A0A4R4YU61"/>
<dbReference type="PROSITE" id="PS00012">
    <property type="entry name" value="PHOSPHOPANTETHEINE"/>
    <property type="match status" value="1"/>
</dbReference>
<keyword evidence="4" id="KW-0677">Repeat</keyword>
<proteinExistence type="predicted"/>
<evidence type="ECO:0000256" key="5">
    <source>
        <dbReference type="SAM" id="MobiDB-lite"/>
    </source>
</evidence>
<keyword evidence="8" id="KW-1185">Reference proteome</keyword>
<dbReference type="SMART" id="SM01294">
    <property type="entry name" value="PKS_PP_betabranch"/>
    <property type="match status" value="1"/>
</dbReference>
<evidence type="ECO:0000256" key="4">
    <source>
        <dbReference type="ARBA" id="ARBA00022737"/>
    </source>
</evidence>
<dbReference type="Gene3D" id="1.10.1200.10">
    <property type="entry name" value="ACP-like"/>
    <property type="match status" value="1"/>
</dbReference>
<comment type="caution">
    <text evidence="7">The sequence shown here is derived from an EMBL/GenBank/DDBJ whole genome shotgun (WGS) entry which is preliminary data.</text>
</comment>
<accession>A0A4R4YU61</accession>
<keyword evidence="1" id="KW-0596">Phosphopantetheine</keyword>
<keyword evidence="3" id="KW-0808">Transferase</keyword>
<feature type="region of interest" description="Disordered" evidence="5">
    <location>
        <begin position="53"/>
        <end position="76"/>
    </location>
</feature>
<dbReference type="GO" id="GO:0006633">
    <property type="term" value="P:fatty acid biosynthetic process"/>
    <property type="evidence" value="ECO:0007669"/>
    <property type="project" value="TreeGrafter"/>
</dbReference>
<name>A0A4R4YU61_9PSEU</name>
<dbReference type="PROSITE" id="PS50075">
    <property type="entry name" value="CARRIER"/>
    <property type="match status" value="1"/>
</dbReference>
<reference evidence="7 8" key="1">
    <citation type="submission" date="2019-03" db="EMBL/GenBank/DDBJ databases">
        <title>Draft genome sequences of novel Actinobacteria.</title>
        <authorList>
            <person name="Sahin N."/>
            <person name="Ay H."/>
            <person name="Saygin H."/>
        </authorList>
    </citation>
    <scope>NUCLEOTIDE SEQUENCE [LARGE SCALE GENOMIC DNA]</scope>
    <source>
        <strain evidence="7 8">7K502</strain>
    </source>
</reference>
<gene>
    <name evidence="7" type="ORF">E1288_21415</name>
</gene>
<dbReference type="GO" id="GO:0031177">
    <property type="term" value="F:phosphopantetheine binding"/>
    <property type="evidence" value="ECO:0007669"/>
    <property type="project" value="InterPro"/>
</dbReference>
<evidence type="ECO:0000313" key="7">
    <source>
        <dbReference type="EMBL" id="TDD48823.1"/>
    </source>
</evidence>
<dbReference type="FunFam" id="1.10.1200.10:FF:000007">
    <property type="entry name" value="Probable polyketide synthase pks17"/>
    <property type="match status" value="1"/>
</dbReference>
<feature type="region of interest" description="Disordered" evidence="5">
    <location>
        <begin position="1"/>
        <end position="22"/>
    </location>
</feature>
<feature type="compositionally biased region" description="Basic and acidic residues" evidence="5">
    <location>
        <begin position="1"/>
        <end position="10"/>
    </location>
</feature>
<dbReference type="InterPro" id="IPR050091">
    <property type="entry name" value="PKS_NRPS_Biosynth_Enz"/>
</dbReference>
<keyword evidence="2" id="KW-0597">Phosphoprotein</keyword>
<dbReference type="InterPro" id="IPR020806">
    <property type="entry name" value="PKS_PP-bd"/>
</dbReference>
<evidence type="ECO:0000256" key="1">
    <source>
        <dbReference type="ARBA" id="ARBA00022450"/>
    </source>
</evidence>
<feature type="domain" description="Carrier" evidence="6">
    <location>
        <begin position="93"/>
        <end position="168"/>
    </location>
</feature>
<dbReference type="Proteomes" id="UP000294947">
    <property type="component" value="Unassembled WGS sequence"/>
</dbReference>
<dbReference type="InterPro" id="IPR006162">
    <property type="entry name" value="Ppantetheine_attach_site"/>
</dbReference>
<dbReference type="PANTHER" id="PTHR43775:SF51">
    <property type="entry name" value="INACTIVE PHENOLPHTHIOCEROL SYNTHESIS POLYKETIDE SYNTHASE TYPE I PKS1-RELATED"/>
    <property type="match status" value="1"/>
</dbReference>
<dbReference type="InterPro" id="IPR009081">
    <property type="entry name" value="PP-bd_ACP"/>
</dbReference>